<evidence type="ECO:0000256" key="3">
    <source>
        <dbReference type="ARBA" id="ARBA00023082"/>
    </source>
</evidence>
<name>A0A0M0GL29_SPOGL</name>
<dbReference type="InterPro" id="IPR014284">
    <property type="entry name" value="RNA_pol_sigma-70_dom"/>
</dbReference>
<dbReference type="SUPFAM" id="SSF88946">
    <property type="entry name" value="Sigma2 domain of RNA polymerase sigma factors"/>
    <property type="match status" value="1"/>
</dbReference>
<evidence type="ECO:0000256" key="1">
    <source>
        <dbReference type="ARBA" id="ARBA00010641"/>
    </source>
</evidence>
<dbReference type="PANTHER" id="PTHR43133:SF60">
    <property type="entry name" value="RNA POLYMERASE SIGMA FACTOR SIGV"/>
    <property type="match status" value="1"/>
</dbReference>
<reference evidence="8" key="1">
    <citation type="submission" date="2015-07" db="EMBL/GenBank/DDBJ databases">
        <title>Fjat-10036 dsm4.</title>
        <authorList>
            <person name="Liu B."/>
            <person name="Wang J."/>
            <person name="Zhu Y."/>
            <person name="Liu G."/>
            <person name="Chen Q."/>
            <person name="Chen Z."/>
            <person name="Lan J."/>
            <person name="Che J."/>
            <person name="Ge C."/>
            <person name="Shi H."/>
            <person name="Pan Z."/>
            <person name="Liu X."/>
        </authorList>
    </citation>
    <scope>NUCLEOTIDE SEQUENCE [LARGE SCALE GENOMIC DNA]</scope>
    <source>
        <strain evidence="8">DSM 4</strain>
    </source>
</reference>
<dbReference type="EMBL" id="LGUF01000007">
    <property type="protein sequence ID" value="KON90202.1"/>
    <property type="molecule type" value="Genomic_DNA"/>
</dbReference>
<evidence type="ECO:0000313" key="7">
    <source>
        <dbReference type="EMBL" id="KON90202.1"/>
    </source>
</evidence>
<dbReference type="Pfam" id="PF04542">
    <property type="entry name" value="Sigma70_r2"/>
    <property type="match status" value="1"/>
</dbReference>
<evidence type="ECO:0000313" key="8">
    <source>
        <dbReference type="Proteomes" id="UP000037109"/>
    </source>
</evidence>
<gene>
    <name evidence="7" type="ORF">AF332_05440</name>
</gene>
<comment type="caution">
    <text evidence="7">The sequence shown here is derived from an EMBL/GenBank/DDBJ whole genome shotgun (WGS) entry which is preliminary data.</text>
</comment>
<keyword evidence="2" id="KW-0805">Transcription regulation</keyword>
<evidence type="ECO:0000256" key="4">
    <source>
        <dbReference type="ARBA" id="ARBA00023163"/>
    </source>
</evidence>
<dbReference type="InterPro" id="IPR013324">
    <property type="entry name" value="RNA_pol_sigma_r3/r4-like"/>
</dbReference>
<dbReference type="Gene3D" id="1.10.10.10">
    <property type="entry name" value="Winged helix-like DNA-binding domain superfamily/Winged helix DNA-binding domain"/>
    <property type="match status" value="1"/>
</dbReference>
<dbReference type="GO" id="GO:0003677">
    <property type="term" value="F:DNA binding"/>
    <property type="evidence" value="ECO:0007669"/>
    <property type="project" value="InterPro"/>
</dbReference>
<dbReference type="PATRIC" id="fig|1459.3.peg.1140"/>
<organism evidence="7 8">
    <name type="scientific">Sporosarcina globispora</name>
    <name type="common">Bacillus globisporus</name>
    <dbReference type="NCBI Taxonomy" id="1459"/>
    <lineage>
        <taxon>Bacteria</taxon>
        <taxon>Bacillati</taxon>
        <taxon>Bacillota</taxon>
        <taxon>Bacilli</taxon>
        <taxon>Bacillales</taxon>
        <taxon>Caryophanaceae</taxon>
        <taxon>Sporosarcina</taxon>
    </lineage>
</organism>
<dbReference type="AlphaFoldDB" id="A0A0M0GL29"/>
<dbReference type="SUPFAM" id="SSF88659">
    <property type="entry name" value="Sigma3 and sigma4 domains of RNA polymerase sigma factors"/>
    <property type="match status" value="1"/>
</dbReference>
<dbReference type="PANTHER" id="PTHR43133">
    <property type="entry name" value="RNA POLYMERASE ECF-TYPE SIGMA FACTO"/>
    <property type="match status" value="1"/>
</dbReference>
<protein>
    <submittedName>
        <fullName evidence="7">RNA polymerase factor sigma C</fullName>
    </submittedName>
</protein>
<dbReference type="STRING" id="1459.AF332_05440"/>
<sequence>MEESIIEDLIVHEREKLIEQLMDQYGQSLLHLTFSYVGKREIAEDLTQEIFVKCYQKLDQYQKKSSLKSWIWRIAINHCKDYLRSWHYKHIVVSEEHVKNTPSQEKRVENQVIQRYEDEELVRTVMSLPDTYREVIYLYYFEELPIKEISNLTSVNQNTIKTRLKRAKEILKESLEV</sequence>
<dbReference type="Proteomes" id="UP000037109">
    <property type="component" value="Unassembled WGS sequence"/>
</dbReference>
<dbReference type="InterPro" id="IPR007627">
    <property type="entry name" value="RNA_pol_sigma70_r2"/>
</dbReference>
<keyword evidence="8" id="KW-1185">Reference proteome</keyword>
<dbReference type="NCBIfam" id="NF006930">
    <property type="entry name" value="PRK09415.1"/>
    <property type="match status" value="1"/>
</dbReference>
<dbReference type="InterPro" id="IPR039425">
    <property type="entry name" value="RNA_pol_sigma-70-like"/>
</dbReference>
<feature type="domain" description="RNA polymerase sigma factor 70 region 4 type 2" evidence="6">
    <location>
        <begin position="119"/>
        <end position="169"/>
    </location>
</feature>
<evidence type="ECO:0000256" key="2">
    <source>
        <dbReference type="ARBA" id="ARBA00023015"/>
    </source>
</evidence>
<proteinExistence type="inferred from homology"/>
<keyword evidence="3" id="KW-0731">Sigma factor</keyword>
<dbReference type="CDD" id="cd06171">
    <property type="entry name" value="Sigma70_r4"/>
    <property type="match status" value="1"/>
</dbReference>
<accession>A0A0M0GL29</accession>
<dbReference type="InterPro" id="IPR013249">
    <property type="entry name" value="RNA_pol_sigma70_r4_t2"/>
</dbReference>
<dbReference type="InterPro" id="IPR036388">
    <property type="entry name" value="WH-like_DNA-bd_sf"/>
</dbReference>
<dbReference type="RefSeq" id="WP_053437569.1">
    <property type="nucleotide sequence ID" value="NZ_LGUF01000007.1"/>
</dbReference>
<dbReference type="GO" id="GO:0006352">
    <property type="term" value="P:DNA-templated transcription initiation"/>
    <property type="evidence" value="ECO:0007669"/>
    <property type="project" value="InterPro"/>
</dbReference>
<dbReference type="GO" id="GO:0016987">
    <property type="term" value="F:sigma factor activity"/>
    <property type="evidence" value="ECO:0007669"/>
    <property type="project" value="UniProtKB-KW"/>
</dbReference>
<dbReference type="Pfam" id="PF08281">
    <property type="entry name" value="Sigma70_r4_2"/>
    <property type="match status" value="1"/>
</dbReference>
<evidence type="ECO:0000259" key="5">
    <source>
        <dbReference type="Pfam" id="PF04542"/>
    </source>
</evidence>
<dbReference type="InterPro" id="IPR013325">
    <property type="entry name" value="RNA_pol_sigma_r2"/>
</dbReference>
<comment type="similarity">
    <text evidence="1">Belongs to the sigma-70 factor family. ECF subfamily.</text>
</comment>
<dbReference type="NCBIfam" id="TIGR02937">
    <property type="entry name" value="sigma70-ECF"/>
    <property type="match status" value="1"/>
</dbReference>
<dbReference type="Gene3D" id="1.10.1740.10">
    <property type="match status" value="1"/>
</dbReference>
<keyword evidence="4" id="KW-0804">Transcription</keyword>
<evidence type="ECO:0000259" key="6">
    <source>
        <dbReference type="Pfam" id="PF08281"/>
    </source>
</evidence>
<feature type="domain" description="RNA polymerase sigma-70 region 2" evidence="5">
    <location>
        <begin position="21"/>
        <end position="85"/>
    </location>
</feature>